<proteinExistence type="predicted"/>
<evidence type="ECO:0000313" key="4">
    <source>
        <dbReference type="Proteomes" id="UP000177369"/>
    </source>
</evidence>
<organism evidence="3 4">
    <name type="scientific">Candidatus Curtissbacteria bacterium RIFCSPHIGHO2_02_FULL_40_16b</name>
    <dbReference type="NCBI Taxonomy" id="1797714"/>
    <lineage>
        <taxon>Bacteria</taxon>
        <taxon>Candidatus Curtissiibacteriota</taxon>
    </lineage>
</organism>
<dbReference type="InterPro" id="IPR013229">
    <property type="entry name" value="PEGA"/>
</dbReference>
<dbReference type="SUPFAM" id="SSF69304">
    <property type="entry name" value="Tricorn protease N-terminal domain"/>
    <property type="match status" value="1"/>
</dbReference>
<dbReference type="Pfam" id="PF08308">
    <property type="entry name" value="PEGA"/>
    <property type="match status" value="1"/>
</dbReference>
<dbReference type="Gene3D" id="2.120.10.30">
    <property type="entry name" value="TolB, C-terminal domain"/>
    <property type="match status" value="1"/>
</dbReference>
<evidence type="ECO:0000313" key="3">
    <source>
        <dbReference type="EMBL" id="OGD89061.1"/>
    </source>
</evidence>
<evidence type="ECO:0000259" key="2">
    <source>
        <dbReference type="Pfam" id="PF08308"/>
    </source>
</evidence>
<dbReference type="InterPro" id="IPR011042">
    <property type="entry name" value="6-blade_b-propeller_TolB-like"/>
</dbReference>
<keyword evidence="1" id="KW-0812">Transmembrane</keyword>
<reference evidence="3 4" key="1">
    <citation type="journal article" date="2016" name="Nat. Commun.">
        <title>Thousands of microbial genomes shed light on interconnected biogeochemical processes in an aquifer system.</title>
        <authorList>
            <person name="Anantharaman K."/>
            <person name="Brown C.T."/>
            <person name="Hug L.A."/>
            <person name="Sharon I."/>
            <person name="Castelle C.J."/>
            <person name="Probst A.J."/>
            <person name="Thomas B.C."/>
            <person name="Singh A."/>
            <person name="Wilkins M.J."/>
            <person name="Karaoz U."/>
            <person name="Brodie E.L."/>
            <person name="Williams K.H."/>
            <person name="Hubbard S.S."/>
            <person name="Banfield J.F."/>
        </authorList>
    </citation>
    <scope>NUCLEOTIDE SEQUENCE [LARGE SCALE GENOMIC DNA]</scope>
</reference>
<name>A0A1F5GB13_9BACT</name>
<dbReference type="EMBL" id="MFBD01000013">
    <property type="protein sequence ID" value="OGD89061.1"/>
    <property type="molecule type" value="Genomic_DNA"/>
</dbReference>
<gene>
    <name evidence="3" type="ORF">A3D04_00830</name>
</gene>
<comment type="caution">
    <text evidence="3">The sequence shown here is derived from an EMBL/GenBank/DDBJ whole genome shotgun (WGS) entry which is preliminary data.</text>
</comment>
<feature type="transmembrane region" description="Helical" evidence="1">
    <location>
        <begin position="7"/>
        <end position="30"/>
    </location>
</feature>
<evidence type="ECO:0000256" key="1">
    <source>
        <dbReference type="SAM" id="Phobius"/>
    </source>
</evidence>
<accession>A0A1F5GB13</accession>
<protein>
    <recommendedName>
        <fullName evidence="2">PEGA domain-containing protein</fullName>
    </recommendedName>
</protein>
<dbReference type="AlphaFoldDB" id="A0A1F5GB13"/>
<keyword evidence="1" id="KW-1133">Transmembrane helix</keyword>
<dbReference type="STRING" id="1797714.A3D04_00830"/>
<keyword evidence="1" id="KW-0472">Membrane</keyword>
<feature type="domain" description="PEGA" evidence="2">
    <location>
        <begin position="46"/>
        <end position="110"/>
    </location>
</feature>
<sequence>MEPLSKYRTIIGVSVAIILIVVAIGVIFWARGFKPNFQTVGIDRTGQIVANSTPQGASVFLNDRLMSATNTTIGFLDPGIYKVKIQKEGYFPWEKEVFVRADLVTEINALLFPQAPEIKPLTSIGAFNPTLSPDNSKIVFGVPAETGGVFMLPLVDSPFAFRQNPRSLANNTQNLDFSKANFIWNPNSDEFVARFENEDGTSSANIILNSRDTNQQPRDITASLNATLASWQRQLEELSQNLGILAPEEVKAATAEAALIQNISQFSSTGLVNYFPDGLIFSPDEKKILYLHQDDTWNVYDLNQRIDFNLPDFTNLESISWYPDSNHLVVAEAGQISIIETDGKNKTTIFSGNYENGFIFAHPAGSRIILLTTLTQQTGTPANLYSINLK</sequence>
<dbReference type="Proteomes" id="UP000177369">
    <property type="component" value="Unassembled WGS sequence"/>
</dbReference>